<evidence type="ECO:0000256" key="9">
    <source>
        <dbReference type="ARBA" id="ARBA00023136"/>
    </source>
</evidence>
<evidence type="ECO:0000313" key="12">
    <source>
        <dbReference type="Proteomes" id="UP000436088"/>
    </source>
</evidence>
<comment type="subcellular location">
    <subcellularLocation>
        <location evidence="1">Endosome membrane</location>
        <topology evidence="1">Multi-pass membrane protein</topology>
    </subcellularLocation>
    <subcellularLocation>
        <location evidence="2">Golgi apparatus membrane</location>
        <topology evidence="2">Multi-pass membrane protein</topology>
    </subcellularLocation>
</comment>
<comment type="caution">
    <text evidence="11">The sequence shown here is derived from an EMBL/GenBank/DDBJ whole genome shotgun (WGS) entry which is preliminary data.</text>
</comment>
<dbReference type="GO" id="GO:0072657">
    <property type="term" value="P:protein localization to membrane"/>
    <property type="evidence" value="ECO:0007669"/>
    <property type="project" value="TreeGrafter"/>
</dbReference>
<keyword evidence="9 10" id="KW-0472">Membrane</keyword>
<evidence type="ECO:0000256" key="10">
    <source>
        <dbReference type="RuleBase" id="RU363079"/>
    </source>
</evidence>
<evidence type="ECO:0000256" key="2">
    <source>
        <dbReference type="ARBA" id="ARBA00004653"/>
    </source>
</evidence>
<sequence length="138" mass="16210">MFALVVLWFGISVPLVFVGSYVGFKKAVKEDPVKTNKIPRQIPEQPWYLRPAFSRSQLFYATSIYVVRIVVEILLEVRFFGTLPIPLRCILLLHEARDHETSIRNSLLRLHVDRIVCVLRPHQRDRFLCLFLVQQAHR</sequence>
<evidence type="ECO:0000256" key="3">
    <source>
        <dbReference type="ARBA" id="ARBA00005227"/>
    </source>
</evidence>
<keyword evidence="8" id="KW-0333">Golgi apparatus</keyword>
<keyword evidence="7 10" id="KW-1133">Transmembrane helix</keyword>
<dbReference type="PANTHER" id="PTHR10766:SF154">
    <property type="entry name" value="TRANSMEMBRANE 9 SUPERFAMILY MEMBER 10"/>
    <property type="match status" value="1"/>
</dbReference>
<dbReference type="Pfam" id="PF02990">
    <property type="entry name" value="EMP70"/>
    <property type="match status" value="1"/>
</dbReference>
<evidence type="ECO:0000256" key="5">
    <source>
        <dbReference type="ARBA" id="ARBA00022729"/>
    </source>
</evidence>
<evidence type="ECO:0000256" key="1">
    <source>
        <dbReference type="ARBA" id="ARBA00004337"/>
    </source>
</evidence>
<keyword evidence="12" id="KW-1185">Reference proteome</keyword>
<dbReference type="AlphaFoldDB" id="A0A6A2XFA2"/>
<reference evidence="11" key="1">
    <citation type="submission" date="2019-09" db="EMBL/GenBank/DDBJ databases">
        <title>Draft genome information of white flower Hibiscus syriacus.</title>
        <authorList>
            <person name="Kim Y.-M."/>
        </authorList>
    </citation>
    <scope>NUCLEOTIDE SEQUENCE [LARGE SCALE GENOMIC DNA]</scope>
    <source>
        <strain evidence="11">YM2019G1</strain>
    </source>
</reference>
<dbReference type="InterPro" id="IPR004240">
    <property type="entry name" value="EMP70"/>
</dbReference>
<keyword evidence="6" id="KW-0967">Endosome</keyword>
<keyword evidence="4 10" id="KW-0812">Transmembrane</keyword>
<evidence type="ECO:0000256" key="4">
    <source>
        <dbReference type="ARBA" id="ARBA00022692"/>
    </source>
</evidence>
<evidence type="ECO:0000256" key="7">
    <source>
        <dbReference type="ARBA" id="ARBA00022989"/>
    </source>
</evidence>
<dbReference type="GO" id="GO:0010008">
    <property type="term" value="C:endosome membrane"/>
    <property type="evidence" value="ECO:0007669"/>
    <property type="project" value="UniProtKB-SubCell"/>
</dbReference>
<evidence type="ECO:0000256" key="6">
    <source>
        <dbReference type="ARBA" id="ARBA00022753"/>
    </source>
</evidence>
<comment type="caution">
    <text evidence="10">Lacks conserved residue(s) required for the propagation of feature annotation.</text>
</comment>
<evidence type="ECO:0000313" key="11">
    <source>
        <dbReference type="EMBL" id="KAE8674403.1"/>
    </source>
</evidence>
<organism evidence="11 12">
    <name type="scientific">Hibiscus syriacus</name>
    <name type="common">Rose of Sharon</name>
    <dbReference type="NCBI Taxonomy" id="106335"/>
    <lineage>
        <taxon>Eukaryota</taxon>
        <taxon>Viridiplantae</taxon>
        <taxon>Streptophyta</taxon>
        <taxon>Embryophyta</taxon>
        <taxon>Tracheophyta</taxon>
        <taxon>Spermatophyta</taxon>
        <taxon>Magnoliopsida</taxon>
        <taxon>eudicotyledons</taxon>
        <taxon>Gunneridae</taxon>
        <taxon>Pentapetalae</taxon>
        <taxon>rosids</taxon>
        <taxon>malvids</taxon>
        <taxon>Malvales</taxon>
        <taxon>Malvaceae</taxon>
        <taxon>Malvoideae</taxon>
        <taxon>Hibiscus</taxon>
    </lineage>
</organism>
<dbReference type="GO" id="GO:0000139">
    <property type="term" value="C:Golgi membrane"/>
    <property type="evidence" value="ECO:0007669"/>
    <property type="project" value="UniProtKB-SubCell"/>
</dbReference>
<comment type="similarity">
    <text evidence="3 10">Belongs to the nonaspanin (TM9SF) (TC 9.A.2) family.</text>
</comment>
<proteinExistence type="inferred from homology"/>
<dbReference type="EMBL" id="VEPZ02001419">
    <property type="protein sequence ID" value="KAE8674403.1"/>
    <property type="molecule type" value="Genomic_DNA"/>
</dbReference>
<evidence type="ECO:0000256" key="8">
    <source>
        <dbReference type="ARBA" id="ARBA00023034"/>
    </source>
</evidence>
<accession>A0A6A2XFA2</accession>
<dbReference type="Proteomes" id="UP000436088">
    <property type="component" value="Unassembled WGS sequence"/>
</dbReference>
<keyword evidence="5" id="KW-0732">Signal</keyword>
<gene>
    <name evidence="11" type="ORF">F3Y22_tig00111758pilonHSYRG00349</name>
</gene>
<name>A0A6A2XFA2_HIBSY</name>
<protein>
    <recommendedName>
        <fullName evidence="10">Transmembrane 9 superfamily member</fullName>
    </recommendedName>
</protein>
<dbReference type="PANTHER" id="PTHR10766">
    <property type="entry name" value="TRANSMEMBRANE 9 SUPERFAMILY PROTEIN"/>
    <property type="match status" value="1"/>
</dbReference>
<feature type="transmembrane region" description="Helical" evidence="10">
    <location>
        <begin position="6"/>
        <end position="24"/>
    </location>
</feature>